<comment type="similarity">
    <text evidence="1">Belongs to the GSP E family.</text>
</comment>
<dbReference type="PANTHER" id="PTHR30258">
    <property type="entry name" value="TYPE II SECRETION SYSTEM PROTEIN GSPE-RELATED"/>
    <property type="match status" value="1"/>
</dbReference>
<evidence type="ECO:0000256" key="4">
    <source>
        <dbReference type="PROSITE-ProRule" id="PRU00169"/>
    </source>
</evidence>
<dbReference type="FunFam" id="3.40.50.300:FF:000398">
    <property type="entry name" value="Type IV pilus assembly ATPase PilB"/>
    <property type="match status" value="1"/>
</dbReference>
<accession>A0A5R9GNZ0</accession>
<dbReference type="InterPro" id="IPR007831">
    <property type="entry name" value="T2SS_GspE_N"/>
</dbReference>
<evidence type="ECO:0000259" key="5">
    <source>
        <dbReference type="PROSITE" id="PS50110"/>
    </source>
</evidence>
<dbReference type="PROSITE" id="PS00662">
    <property type="entry name" value="T2SP_E"/>
    <property type="match status" value="1"/>
</dbReference>
<evidence type="ECO:0000313" key="6">
    <source>
        <dbReference type="EMBL" id="TLS66007.1"/>
    </source>
</evidence>
<dbReference type="GO" id="GO:0005886">
    <property type="term" value="C:plasma membrane"/>
    <property type="evidence" value="ECO:0007669"/>
    <property type="project" value="TreeGrafter"/>
</dbReference>
<dbReference type="EMBL" id="VBRY01000012">
    <property type="protein sequence ID" value="TLS66007.1"/>
    <property type="molecule type" value="Genomic_DNA"/>
</dbReference>
<sequence length="737" mass="82846">MDLKKHQWLLLLSGVVTEAQLSVAEMSDTARRKGLLAALLELNDIDEDALIDEVSRLYKTPYVDVRAVYIEKSLLSICPEKLCYDYEFIPLSQTPSEIVIATGNPQDVSMLDTLAFKLGKRIIPKFGRTDYILKKIAECYQQSDGSFGDAMDGLDDEHALTQELTQEFHPHEEEADLDELKRGAEESPVIKLVNGVIVQAMKIGSSDIHIEPGESQSVVRLRVDGRLRPMIRFPSRAHPLVVSRIKIMSKLDISNTRTPQDGRARVKLKDKSYDMRISTLPALHGEKVVMRILDKGGLALNLDVLCFEELAYKRILQCIQQPTGAVLVTGPTGSGKTTTLYSFLHHIKSEEMNLITIEDPVEFQIEGINQVQVNTKTGMTFATVLRSILRQDPDVVMVGEIRDEETAEIALHAAQTGHLVFSTLHTNDAPSTVTRLLDMRIDPMMLASSLSLVVAQRLVRRLCPKCRKEVRPDADLVKRLDIPQQVVFYDKVGCSHCMHIGYKGRIGIHEVMFVNDRMRKLIGRAAQDRELMQAAREDGMLTMFEDGVSKALTGQTSLQEVLRVCSFPEGFKLRDHLGSDQQFLSLGEVQKRHDRSQAKQAIDSVEQTILVVDDSPSVRNLVEFILHADGYKVMQAEDGQQAWNMLQRFKPALVLTDSDMPHMNGMELLRHIREQDRFGDMPVILLTARKGEEDEVQGLKAGADDFIGKPVEPLKLQARVRKILSLYAHIMKRGAEV</sequence>
<dbReference type="SMART" id="SM00382">
    <property type="entry name" value="AAA"/>
    <property type="match status" value="1"/>
</dbReference>
<dbReference type="InterPro" id="IPR001482">
    <property type="entry name" value="T2SS/T4SS_dom"/>
</dbReference>
<dbReference type="InterPro" id="IPR011006">
    <property type="entry name" value="CheY-like_superfamily"/>
</dbReference>
<dbReference type="SUPFAM" id="SSF52540">
    <property type="entry name" value="P-loop containing nucleoside triphosphate hydrolases"/>
    <property type="match status" value="1"/>
</dbReference>
<dbReference type="Pfam" id="PF00437">
    <property type="entry name" value="T2SSE"/>
    <property type="match status" value="1"/>
</dbReference>
<dbReference type="GO" id="GO:0000160">
    <property type="term" value="P:phosphorelay signal transduction system"/>
    <property type="evidence" value="ECO:0007669"/>
    <property type="project" value="InterPro"/>
</dbReference>
<proteinExistence type="inferred from homology"/>
<dbReference type="Pfam" id="PF05157">
    <property type="entry name" value="MshEN"/>
    <property type="match status" value="1"/>
</dbReference>
<dbReference type="InterPro" id="IPR027417">
    <property type="entry name" value="P-loop_NTPase"/>
</dbReference>
<dbReference type="AlphaFoldDB" id="A0A5R9GNZ0"/>
<evidence type="ECO:0000256" key="3">
    <source>
        <dbReference type="ARBA" id="ARBA00022840"/>
    </source>
</evidence>
<dbReference type="SUPFAM" id="SSF160246">
    <property type="entry name" value="EspE N-terminal domain-like"/>
    <property type="match status" value="1"/>
</dbReference>
<dbReference type="GO" id="GO:0016887">
    <property type="term" value="F:ATP hydrolysis activity"/>
    <property type="evidence" value="ECO:0007669"/>
    <property type="project" value="TreeGrafter"/>
</dbReference>
<evidence type="ECO:0000313" key="7">
    <source>
        <dbReference type="Proteomes" id="UP000306585"/>
    </source>
</evidence>
<feature type="modified residue" description="4-aspartylphosphate" evidence="4">
    <location>
        <position position="657"/>
    </location>
</feature>
<dbReference type="FunFam" id="3.30.450.90:FF:000001">
    <property type="entry name" value="Type II secretion system ATPase GspE"/>
    <property type="match status" value="1"/>
</dbReference>
<evidence type="ECO:0000256" key="1">
    <source>
        <dbReference type="ARBA" id="ARBA00006611"/>
    </source>
</evidence>
<name>A0A5R9GNZ0_9PROT</name>
<dbReference type="Gene3D" id="3.40.50.300">
    <property type="entry name" value="P-loop containing nucleotide triphosphate hydrolases"/>
    <property type="match status" value="1"/>
</dbReference>
<dbReference type="Proteomes" id="UP000306585">
    <property type="component" value="Unassembled WGS sequence"/>
</dbReference>
<comment type="caution">
    <text evidence="6">The sequence shown here is derived from an EMBL/GenBank/DDBJ whole genome shotgun (WGS) entry which is preliminary data.</text>
</comment>
<dbReference type="Gene3D" id="3.40.50.2300">
    <property type="match status" value="1"/>
</dbReference>
<gene>
    <name evidence="6" type="ORF">FEF65_11885</name>
</gene>
<dbReference type="Pfam" id="PF00072">
    <property type="entry name" value="Response_reg"/>
    <property type="match status" value="1"/>
</dbReference>
<dbReference type="GO" id="GO:0005524">
    <property type="term" value="F:ATP binding"/>
    <property type="evidence" value="ECO:0007669"/>
    <property type="project" value="UniProtKB-KW"/>
</dbReference>
<dbReference type="RefSeq" id="WP_138240038.1">
    <property type="nucleotide sequence ID" value="NZ_VBRY01000012.1"/>
</dbReference>
<feature type="domain" description="Response regulatory" evidence="5">
    <location>
        <begin position="608"/>
        <end position="724"/>
    </location>
</feature>
<dbReference type="InterPro" id="IPR003593">
    <property type="entry name" value="AAA+_ATPase"/>
</dbReference>
<evidence type="ECO:0000256" key="2">
    <source>
        <dbReference type="ARBA" id="ARBA00022741"/>
    </source>
</evidence>
<dbReference type="SMART" id="SM00448">
    <property type="entry name" value="REC"/>
    <property type="match status" value="1"/>
</dbReference>
<dbReference type="Gene3D" id="3.30.450.90">
    <property type="match status" value="1"/>
</dbReference>
<dbReference type="PROSITE" id="PS50110">
    <property type="entry name" value="RESPONSE_REGULATORY"/>
    <property type="match status" value="1"/>
</dbReference>
<dbReference type="Gene3D" id="3.30.300.160">
    <property type="entry name" value="Type II secretion system, protein E, N-terminal domain"/>
    <property type="match status" value="1"/>
</dbReference>
<reference evidence="6 7" key="1">
    <citation type="journal article" date="2019" name="Appl. Environ. Microbiol.">
        <title>Environmental Evidence and Genomic Insight of Iron-oxidizing Bacteria Preference Towards More Corrosion Resistant Stainless Steel at Higher Salinities.</title>
        <authorList>
            <person name="Garrison C.E."/>
            <person name="Price K.A."/>
            <person name="Field E.K."/>
        </authorList>
    </citation>
    <scope>NUCLEOTIDE SEQUENCE [LARGE SCALE GENOMIC DNA]</scope>
    <source>
        <strain evidence="6 7">P3</strain>
    </source>
</reference>
<keyword evidence="3" id="KW-0067">ATP-binding</keyword>
<keyword evidence="4" id="KW-0597">Phosphoprotein</keyword>
<dbReference type="InterPro" id="IPR037257">
    <property type="entry name" value="T2SS_E_N_sf"/>
</dbReference>
<dbReference type="CDD" id="cd01129">
    <property type="entry name" value="PulE-GspE-like"/>
    <property type="match status" value="1"/>
</dbReference>
<keyword evidence="2" id="KW-0547">Nucleotide-binding</keyword>
<dbReference type="PANTHER" id="PTHR30258:SF1">
    <property type="entry name" value="PROTEIN TRANSPORT PROTEIN HOFB HOMOLOG"/>
    <property type="match status" value="1"/>
</dbReference>
<protein>
    <submittedName>
        <fullName evidence="6">Response regulator</fullName>
    </submittedName>
</protein>
<keyword evidence="7" id="KW-1185">Reference proteome</keyword>
<dbReference type="InterPro" id="IPR001789">
    <property type="entry name" value="Sig_transdc_resp-reg_receiver"/>
</dbReference>
<organism evidence="6 7">
    <name type="scientific">Mariprofundus erugo</name>
    <dbReference type="NCBI Taxonomy" id="2528639"/>
    <lineage>
        <taxon>Bacteria</taxon>
        <taxon>Pseudomonadati</taxon>
        <taxon>Pseudomonadota</taxon>
        <taxon>Candidatius Mariprofundia</taxon>
        <taxon>Mariprofundales</taxon>
        <taxon>Mariprofundaceae</taxon>
        <taxon>Mariprofundus</taxon>
    </lineage>
</organism>
<dbReference type="SUPFAM" id="SSF52172">
    <property type="entry name" value="CheY-like"/>
    <property type="match status" value="1"/>
</dbReference>